<proteinExistence type="predicted"/>
<dbReference type="EMBL" id="GBEZ01026360">
    <property type="protein sequence ID" value="JAC60844.1"/>
    <property type="molecule type" value="Transcribed_RNA"/>
</dbReference>
<feature type="non-terminal residue" evidence="1">
    <location>
        <position position="1"/>
    </location>
</feature>
<organism evidence="1">
    <name type="scientific">Tetraselmis sp. GSL018</name>
    <dbReference type="NCBI Taxonomy" id="582737"/>
    <lineage>
        <taxon>Eukaryota</taxon>
        <taxon>Viridiplantae</taxon>
        <taxon>Chlorophyta</taxon>
        <taxon>core chlorophytes</taxon>
        <taxon>Chlorodendrophyceae</taxon>
        <taxon>Chlorodendrales</taxon>
        <taxon>Chlorodendraceae</taxon>
        <taxon>Tetraselmis</taxon>
    </lineage>
</organism>
<evidence type="ECO:0000313" key="1">
    <source>
        <dbReference type="EMBL" id="JAC60844.1"/>
    </source>
</evidence>
<feature type="non-terminal residue" evidence="1">
    <location>
        <position position="91"/>
    </location>
</feature>
<protein>
    <submittedName>
        <fullName evidence="1">Uncharacterized protein</fullName>
    </submittedName>
</protein>
<name>A0A061QQX3_9CHLO</name>
<gene>
    <name evidence="1" type="ORF">TSPGSL018_27857</name>
</gene>
<sequence>RQLTDRFVVTFSDVPEYRSSSFPTNVSGILTNVSGSFFDGHSFQIVLHGDGEIAMTFLQVSTGREVVTGVSSGNERSAVSTDLSAVSACYS</sequence>
<accession>A0A061QQX3</accession>
<dbReference type="AlphaFoldDB" id="A0A061QQX3"/>
<reference evidence="1" key="1">
    <citation type="submission" date="2014-05" db="EMBL/GenBank/DDBJ databases">
        <title>The transcriptome of the halophilic microalga Tetraselmis sp. GSL018 isolated from the Great Salt Lake, Utah.</title>
        <authorList>
            <person name="Jinkerson R.E."/>
            <person name="D'Adamo S."/>
            <person name="Posewitz M.C."/>
        </authorList>
    </citation>
    <scope>NUCLEOTIDE SEQUENCE</scope>
    <source>
        <strain evidence="1">GSL018</strain>
    </source>
</reference>